<dbReference type="CDD" id="cd02423">
    <property type="entry name" value="Peptidase_C39G"/>
    <property type="match status" value="1"/>
</dbReference>
<protein>
    <submittedName>
        <fullName evidence="3">Peptidase C39</fullName>
    </submittedName>
</protein>
<feature type="signal peptide" evidence="1">
    <location>
        <begin position="1"/>
        <end position="22"/>
    </location>
</feature>
<dbReference type="InterPro" id="IPR005074">
    <property type="entry name" value="Peptidase_C39"/>
</dbReference>
<dbReference type="GO" id="GO:0005524">
    <property type="term" value="F:ATP binding"/>
    <property type="evidence" value="ECO:0007669"/>
    <property type="project" value="InterPro"/>
</dbReference>
<dbReference type="GO" id="GO:0008233">
    <property type="term" value="F:peptidase activity"/>
    <property type="evidence" value="ECO:0007669"/>
    <property type="project" value="InterPro"/>
</dbReference>
<dbReference type="Proteomes" id="UP000450676">
    <property type="component" value="Unassembled WGS sequence"/>
</dbReference>
<organism evidence="3 4">
    <name type="scientific">Pseudoduganella aquatica</name>
    <dbReference type="NCBI Taxonomy" id="2660641"/>
    <lineage>
        <taxon>Bacteria</taxon>
        <taxon>Pseudomonadati</taxon>
        <taxon>Pseudomonadota</taxon>
        <taxon>Betaproteobacteria</taxon>
        <taxon>Burkholderiales</taxon>
        <taxon>Oxalobacteraceae</taxon>
        <taxon>Telluria group</taxon>
        <taxon>Pseudoduganella</taxon>
    </lineage>
</organism>
<evidence type="ECO:0000313" key="3">
    <source>
        <dbReference type="EMBL" id="MYN10019.1"/>
    </source>
</evidence>
<dbReference type="GO" id="GO:0016020">
    <property type="term" value="C:membrane"/>
    <property type="evidence" value="ECO:0007669"/>
    <property type="project" value="InterPro"/>
</dbReference>
<proteinExistence type="predicted"/>
<dbReference type="PROSITE" id="PS50990">
    <property type="entry name" value="PEPTIDASE_C39"/>
    <property type="match status" value="1"/>
</dbReference>
<evidence type="ECO:0000313" key="4">
    <source>
        <dbReference type="Proteomes" id="UP000450676"/>
    </source>
</evidence>
<reference evidence="3 4" key="1">
    <citation type="submission" date="2019-12" db="EMBL/GenBank/DDBJ databases">
        <title>Novel species isolated from a subtropical stream in China.</title>
        <authorList>
            <person name="Lu H."/>
        </authorList>
    </citation>
    <scope>NUCLEOTIDE SEQUENCE [LARGE SCALE GENOMIC DNA]</scope>
    <source>
        <strain evidence="3 4">FT127W</strain>
    </source>
</reference>
<dbReference type="RefSeq" id="WP_161074310.1">
    <property type="nucleotide sequence ID" value="NZ_WWCU01000030.1"/>
</dbReference>
<sequence length="227" mass="24467">MRAPSSLMLVLLLAGLPPAMQAADFAAAGGGSYAVPLASMKELRFRATVRQQYDFSCGSAAVATLLTYHFDRPVSEQAAFQQMYLHGDQQRIQREGFSLLDIKRYLASLGYVADGFELPLDKLAEAGLPAIVLVAERGYHHFVVIKGVSGGRVLLGDPASGTRAMPRRAFEAIWQNGLLFVVHGGPGKAHFNAAADWRVAPQALLASGIERDSLQRQTLPKLGSGNF</sequence>
<dbReference type="Pfam" id="PF03412">
    <property type="entry name" value="Peptidase_C39"/>
    <property type="match status" value="1"/>
</dbReference>
<feature type="domain" description="Peptidase C39" evidence="2">
    <location>
        <begin position="51"/>
        <end position="181"/>
    </location>
</feature>
<keyword evidence="1" id="KW-0732">Signal</keyword>
<name>A0A7X4HF16_9BURK</name>
<evidence type="ECO:0000256" key="1">
    <source>
        <dbReference type="SAM" id="SignalP"/>
    </source>
</evidence>
<keyword evidence="4" id="KW-1185">Reference proteome</keyword>
<comment type="caution">
    <text evidence="3">The sequence shown here is derived from an EMBL/GenBank/DDBJ whole genome shotgun (WGS) entry which is preliminary data.</text>
</comment>
<feature type="chain" id="PRO_5030761307" evidence="1">
    <location>
        <begin position="23"/>
        <end position="227"/>
    </location>
</feature>
<gene>
    <name evidence="3" type="ORF">GTP77_22110</name>
</gene>
<evidence type="ECO:0000259" key="2">
    <source>
        <dbReference type="PROSITE" id="PS50990"/>
    </source>
</evidence>
<dbReference type="EMBL" id="WWCU01000030">
    <property type="protein sequence ID" value="MYN10019.1"/>
    <property type="molecule type" value="Genomic_DNA"/>
</dbReference>
<accession>A0A7X4HF16</accession>
<dbReference type="Gene3D" id="3.90.70.10">
    <property type="entry name" value="Cysteine proteinases"/>
    <property type="match status" value="1"/>
</dbReference>
<dbReference type="AlphaFoldDB" id="A0A7X4HF16"/>
<dbReference type="GO" id="GO:0006508">
    <property type="term" value="P:proteolysis"/>
    <property type="evidence" value="ECO:0007669"/>
    <property type="project" value="InterPro"/>
</dbReference>